<evidence type="ECO:0000256" key="1">
    <source>
        <dbReference type="SAM" id="MobiDB-lite"/>
    </source>
</evidence>
<gene>
    <name evidence="4" type="ORF">T310_4606</name>
</gene>
<dbReference type="PANTHER" id="PTHR36855">
    <property type="entry name" value="CHROMOSOME 10, WHOLE GENOME SHOTGUN SEQUENCE"/>
    <property type="match status" value="1"/>
</dbReference>
<dbReference type="InterPro" id="IPR058841">
    <property type="entry name" value="HTH_76"/>
</dbReference>
<dbReference type="EMBL" id="LASV01000189">
    <property type="protein sequence ID" value="KKA21356.1"/>
    <property type="molecule type" value="Genomic_DNA"/>
</dbReference>
<evidence type="ECO:0000313" key="5">
    <source>
        <dbReference type="Proteomes" id="UP000053958"/>
    </source>
</evidence>
<organism evidence="4 5">
    <name type="scientific">Rasamsonia emersonii (strain ATCC 16479 / CBS 393.64 / IMI 116815)</name>
    <dbReference type="NCBI Taxonomy" id="1408163"/>
    <lineage>
        <taxon>Eukaryota</taxon>
        <taxon>Fungi</taxon>
        <taxon>Dikarya</taxon>
        <taxon>Ascomycota</taxon>
        <taxon>Pezizomycotina</taxon>
        <taxon>Eurotiomycetes</taxon>
        <taxon>Eurotiomycetidae</taxon>
        <taxon>Eurotiales</taxon>
        <taxon>Trichocomaceae</taxon>
        <taxon>Rasamsonia</taxon>
    </lineage>
</organism>
<dbReference type="PANTHER" id="PTHR36855:SF1">
    <property type="entry name" value="PEROXISOME MEMBRANE ANCHOR PROTEIN PEX14P N-TERMINAL DOMAIN-CONTAINING PROTEIN"/>
    <property type="match status" value="1"/>
</dbReference>
<dbReference type="Pfam" id="PF17733">
    <property type="entry name" value="KPWE_dom"/>
    <property type="match status" value="1"/>
</dbReference>
<dbReference type="OrthoDB" id="9936937at2759"/>
<protein>
    <submittedName>
        <fullName evidence="4">Uncharacterized protein</fullName>
    </submittedName>
</protein>
<reference evidence="4 5" key="1">
    <citation type="submission" date="2015-04" db="EMBL/GenBank/DDBJ databases">
        <authorList>
            <person name="Heijne W.H."/>
            <person name="Fedorova N.D."/>
            <person name="Nierman W.C."/>
            <person name="Vollebregt A.W."/>
            <person name="Zhao Z."/>
            <person name="Wu L."/>
            <person name="Kumar M."/>
            <person name="Stam H."/>
            <person name="van den Berg M.A."/>
            <person name="Pel H.J."/>
        </authorList>
    </citation>
    <scope>NUCLEOTIDE SEQUENCE [LARGE SCALE GENOMIC DNA]</scope>
    <source>
        <strain evidence="4 5">CBS 393.64</strain>
    </source>
</reference>
<dbReference type="Pfam" id="PF25871">
    <property type="entry name" value="HTH_76"/>
    <property type="match status" value="1"/>
</dbReference>
<dbReference type="GeneID" id="25316953"/>
<sequence length="208" mass="22997">MSYNNNKDGDDTATIPTDHSDPSQSEVTALYEYINSYSFSSDAEFRSGLAVILGHPDTPASEAELTSEDDLVLKAKKKNITPPLDFAAYKNWLKSAAEKSRGSESQSPEDTRTTSNDFQPQHTTTTSSEGVMSSSPHSVPSNHQKTSEPAYPSSFAHIVELITTGQPIPGIQQIPDTVLTGHETLSRVTRRRKPWEKDDKEKELEEQK</sequence>
<feature type="compositionally biased region" description="Basic and acidic residues" evidence="1">
    <location>
        <begin position="195"/>
        <end position="208"/>
    </location>
</feature>
<feature type="compositionally biased region" description="Polar residues" evidence="1">
    <location>
        <begin position="14"/>
        <end position="24"/>
    </location>
</feature>
<feature type="compositionally biased region" description="Polar residues" evidence="1">
    <location>
        <begin position="103"/>
        <end position="144"/>
    </location>
</feature>
<keyword evidence="5" id="KW-1185">Reference proteome</keyword>
<dbReference type="STRING" id="1408163.A0A0F4YU28"/>
<dbReference type="InterPro" id="IPR040554">
    <property type="entry name" value="KPWE_PEX14_dom"/>
</dbReference>
<feature type="domain" description="Peroxisomal membrane protein PEX14-like KPWE" evidence="2">
    <location>
        <begin position="151"/>
        <end position="197"/>
    </location>
</feature>
<comment type="caution">
    <text evidence="4">The sequence shown here is derived from an EMBL/GenBank/DDBJ whole genome shotgun (WGS) entry which is preliminary data.</text>
</comment>
<evidence type="ECO:0000259" key="2">
    <source>
        <dbReference type="Pfam" id="PF17733"/>
    </source>
</evidence>
<feature type="region of interest" description="Disordered" evidence="1">
    <location>
        <begin position="1"/>
        <end position="24"/>
    </location>
</feature>
<dbReference type="Proteomes" id="UP000053958">
    <property type="component" value="Unassembled WGS sequence"/>
</dbReference>
<evidence type="ECO:0000259" key="3">
    <source>
        <dbReference type="Pfam" id="PF25871"/>
    </source>
</evidence>
<evidence type="ECO:0000313" key="4">
    <source>
        <dbReference type="EMBL" id="KKA21356.1"/>
    </source>
</evidence>
<dbReference type="AlphaFoldDB" id="A0A0F4YU28"/>
<accession>A0A0F4YU28</accession>
<feature type="region of interest" description="Disordered" evidence="1">
    <location>
        <begin position="97"/>
        <end position="149"/>
    </location>
</feature>
<dbReference type="RefSeq" id="XP_013327968.1">
    <property type="nucleotide sequence ID" value="XM_013472514.1"/>
</dbReference>
<proteinExistence type="predicted"/>
<feature type="region of interest" description="Disordered" evidence="1">
    <location>
        <begin position="168"/>
        <end position="208"/>
    </location>
</feature>
<feature type="domain" description="PEX14-like helix-turn-helix" evidence="3">
    <location>
        <begin position="29"/>
        <end position="95"/>
    </location>
</feature>
<name>A0A0F4YU28_RASE3</name>